<keyword evidence="3" id="KW-1185">Reference proteome</keyword>
<dbReference type="Proteomes" id="UP000030755">
    <property type="component" value="Unassembled WGS sequence"/>
</dbReference>
<protein>
    <submittedName>
        <fullName evidence="1">Uncharacterized protein</fullName>
    </submittedName>
</protein>
<evidence type="ECO:0000313" key="3">
    <source>
        <dbReference type="Proteomes" id="UP000030755"/>
    </source>
</evidence>
<name>A0A075AQT2_ROZAC</name>
<dbReference type="AlphaFoldDB" id="A0A075AQT2"/>
<evidence type="ECO:0000313" key="2">
    <source>
        <dbReference type="EMBL" id="RKP21840.1"/>
    </source>
</evidence>
<proteinExistence type="predicted"/>
<dbReference type="EMBL" id="ML004925">
    <property type="protein sequence ID" value="RKP21840.1"/>
    <property type="molecule type" value="Genomic_DNA"/>
</dbReference>
<organism evidence="1 3">
    <name type="scientific">Rozella allomycis (strain CSF55)</name>
    <dbReference type="NCBI Taxonomy" id="988480"/>
    <lineage>
        <taxon>Eukaryota</taxon>
        <taxon>Fungi</taxon>
        <taxon>Fungi incertae sedis</taxon>
        <taxon>Cryptomycota</taxon>
        <taxon>Cryptomycota incertae sedis</taxon>
        <taxon>Rozella</taxon>
    </lineage>
</organism>
<accession>A0A075AQT2</accession>
<dbReference type="EMBL" id="KE561145">
    <property type="protein sequence ID" value="EPZ32540.1"/>
    <property type="molecule type" value="Genomic_DNA"/>
</dbReference>
<gene>
    <name evidence="1" type="ORF">O9G_002317</name>
    <name evidence="2" type="ORF">ROZALSC1DRAFT_26772</name>
</gene>
<dbReference type="Proteomes" id="UP000281549">
    <property type="component" value="Unassembled WGS sequence"/>
</dbReference>
<evidence type="ECO:0000313" key="1">
    <source>
        <dbReference type="EMBL" id="EPZ32540.1"/>
    </source>
</evidence>
<reference evidence="4" key="2">
    <citation type="journal article" date="2018" name="Nat. Microbiol.">
        <title>Leveraging single-cell genomics to expand the fungal tree of life.</title>
        <authorList>
            <person name="Ahrendt S.R."/>
            <person name="Quandt C.A."/>
            <person name="Ciobanu D."/>
            <person name="Clum A."/>
            <person name="Salamov A."/>
            <person name="Andreopoulos B."/>
            <person name="Cheng J.F."/>
            <person name="Woyke T."/>
            <person name="Pelin A."/>
            <person name="Henrissat B."/>
            <person name="Reynolds N.K."/>
            <person name="Benny G.L."/>
            <person name="Smith M.E."/>
            <person name="James T.Y."/>
            <person name="Grigoriev I.V."/>
        </authorList>
    </citation>
    <scope>NUCLEOTIDE SEQUENCE [LARGE SCALE GENOMIC DNA]</scope>
    <source>
        <strain evidence="4">CSF55</strain>
    </source>
</reference>
<dbReference type="HOGENOM" id="CLU_1134108_0_0_1"/>
<reference evidence="1 3" key="1">
    <citation type="journal article" date="2013" name="Curr. Biol.">
        <title>Shared signatures of parasitism and phylogenomics unite Cryptomycota and microsporidia.</title>
        <authorList>
            <person name="James T.Y."/>
            <person name="Pelin A."/>
            <person name="Bonen L."/>
            <person name="Ahrendt S."/>
            <person name="Sain D."/>
            <person name="Corradi N."/>
            <person name="Stajich J.E."/>
        </authorList>
    </citation>
    <scope>NUCLEOTIDE SEQUENCE [LARGE SCALE GENOMIC DNA]</scope>
    <source>
        <strain evidence="1">CSF55</strain>
        <strain evidence="1">CSF55</strain>
    </source>
</reference>
<sequence>MPKESVLVSNHLTNTLTVSQRNVSSALYERIQKLFPGEGIKSNHAPTPIISKSSPVKELIMKFDTKFNGLEKEYLLLTKRTSMHPPNGGQSKDSFQNSINYKKAYVDYKNWIEKNGGFLTFSSVEALYGISQDVQKEGTVLIIDHTIKEGTIIVCNDKGRNSINEMIIGNVVNFNKMEKLPLVINDFSNIASHNCHWNSFMDDSSKAMKDFDKMMRKVAKEESLRRTFSELKSRAQNLSKIIRVD</sequence>
<reference evidence="2" key="3">
    <citation type="submission" date="2018-08" db="EMBL/GenBank/DDBJ databases">
        <title>Leveraging single-cell genomics to expand the Fungal Tree of Life.</title>
        <authorList>
            <consortium name="DOE Joint Genome Institute"/>
            <person name="Ahrendt S.R."/>
            <person name="Quandt C.A."/>
            <person name="Ciobanu D."/>
            <person name="Clum A."/>
            <person name="Salamov A."/>
            <person name="Andreopoulos B."/>
            <person name="Cheng J.-F."/>
            <person name="Woyke T."/>
            <person name="Pelin A."/>
            <person name="Henrissat B."/>
            <person name="Reynolds N."/>
            <person name="Benny G.L."/>
            <person name="Smith M.E."/>
            <person name="James T.Y."/>
            <person name="Grigoriev I.V."/>
        </authorList>
    </citation>
    <scope>NUCLEOTIDE SEQUENCE</scope>
    <source>
        <strain evidence="2">CSF55</strain>
    </source>
</reference>
<evidence type="ECO:0000313" key="4">
    <source>
        <dbReference type="Proteomes" id="UP000281549"/>
    </source>
</evidence>